<keyword evidence="2" id="KW-0496">Mitochondrion</keyword>
<sequence length="173" mass="20093">MEYCDNTKTIEREQYYLDNFDFEYNLLEKADSLLGYKHVLETLAKRKGRKNALGDKHTLETLIKWRNDQSDKKHSEESMEKMRDIWAKIKLNSTNSESSKDENLSKNIVSNNKNVNVELNTYKKIGKIIIVTNIDSNLSTEYSSISSAALALNITRNTLRSDIKDTKYINYLP</sequence>
<evidence type="ECO:0000259" key="1">
    <source>
        <dbReference type="Pfam" id="PF07453"/>
    </source>
</evidence>
<name>A0A8K1RD67_9AGAM</name>
<gene>
    <name evidence="2" type="primary">orf173</name>
</gene>
<dbReference type="InterPro" id="IPR010896">
    <property type="entry name" value="NUMOD1"/>
</dbReference>
<protein>
    <recommendedName>
        <fullName evidence="1">Nuclease-associated modular DNA-binding 1 domain-containing protein</fullName>
    </recommendedName>
</protein>
<dbReference type="AlphaFoldDB" id="A0A8K1RD67"/>
<accession>A0A8K1RD67</accession>
<feature type="domain" description="Nuclease-associated modular DNA-binding 1" evidence="1">
    <location>
        <begin position="127"/>
        <end position="160"/>
    </location>
</feature>
<evidence type="ECO:0000313" key="2">
    <source>
        <dbReference type="EMBL" id="UEK25961.1"/>
    </source>
</evidence>
<dbReference type="Pfam" id="PF07453">
    <property type="entry name" value="NUMOD1"/>
    <property type="match status" value="1"/>
</dbReference>
<proteinExistence type="predicted"/>
<reference evidence="2" key="1">
    <citation type="submission" date="2021-09" db="EMBL/GenBank/DDBJ databases">
        <authorList>
            <person name="Yan R."/>
        </authorList>
    </citation>
    <scope>NUCLEOTIDE SEQUENCE</scope>
</reference>
<organism evidence="2">
    <name type="scientific">Mutinus fleischeri</name>
    <dbReference type="NCBI Taxonomy" id="2218478"/>
    <lineage>
        <taxon>Eukaryota</taxon>
        <taxon>Fungi</taxon>
        <taxon>Dikarya</taxon>
        <taxon>Basidiomycota</taxon>
        <taxon>Agaricomycotina</taxon>
        <taxon>Agaricomycetes</taxon>
        <taxon>Phallomycetidae</taxon>
        <taxon>Phallales</taxon>
        <taxon>Phallaceae</taxon>
        <taxon>Mutinus</taxon>
    </lineage>
</organism>
<dbReference type="EMBL" id="OK338766">
    <property type="protein sequence ID" value="UEK25961.1"/>
    <property type="molecule type" value="Genomic_DNA"/>
</dbReference>
<geneLocation type="mitochondrion" evidence="2"/>